<dbReference type="GO" id="GO:0046872">
    <property type="term" value="F:metal ion binding"/>
    <property type="evidence" value="ECO:0007669"/>
    <property type="project" value="UniProtKB-KW"/>
</dbReference>
<dbReference type="Gene3D" id="3.60.21.10">
    <property type="match status" value="1"/>
</dbReference>
<feature type="domain" description="Calcineurin-like phosphoesterase" evidence="5">
    <location>
        <begin position="28"/>
        <end position="270"/>
    </location>
</feature>
<dbReference type="Pfam" id="PF17839">
    <property type="entry name" value="CNP_C_terminal"/>
    <property type="match status" value="1"/>
</dbReference>
<dbReference type="PANTHER" id="PTHR42988">
    <property type="entry name" value="PHOSPHOHYDROLASE"/>
    <property type="match status" value="1"/>
</dbReference>
<dbReference type="RefSeq" id="WP_087358942.1">
    <property type="nucleotide sequence ID" value="NZ_NFLJ01000031.1"/>
</dbReference>
<keyword evidence="2" id="KW-0378">Hydrolase</keyword>
<comment type="caution">
    <text evidence="7">The sequence shown here is derived from an EMBL/GenBank/DDBJ whole genome shotgun (WGS) entry which is preliminary data.</text>
</comment>
<dbReference type="EMBL" id="NFLJ01000031">
    <property type="protein sequence ID" value="OUQ33379.1"/>
    <property type="molecule type" value="Genomic_DNA"/>
</dbReference>
<evidence type="ECO:0000313" key="8">
    <source>
        <dbReference type="Proteomes" id="UP000195305"/>
    </source>
</evidence>
<dbReference type="Proteomes" id="UP000195305">
    <property type="component" value="Unassembled WGS sequence"/>
</dbReference>
<dbReference type="PANTHER" id="PTHR42988:SF2">
    <property type="entry name" value="CYCLIC NUCLEOTIDE PHOSPHODIESTERASE CBUA0032-RELATED"/>
    <property type="match status" value="1"/>
</dbReference>
<dbReference type="InterPro" id="IPR050884">
    <property type="entry name" value="CNP_phosphodiesterase-III"/>
</dbReference>
<dbReference type="AlphaFoldDB" id="A0A1Y4STX9"/>
<evidence type="ECO:0000256" key="2">
    <source>
        <dbReference type="ARBA" id="ARBA00022801"/>
    </source>
</evidence>
<reference evidence="7 8" key="1">
    <citation type="journal article" date="2018" name="BMC Genomics">
        <title>Whole genome sequencing and function prediction of 133 gut anaerobes isolated from chicken caecum in pure cultures.</title>
        <authorList>
            <person name="Medvecky M."/>
            <person name="Cejkova D."/>
            <person name="Polansky O."/>
            <person name="Karasova D."/>
            <person name="Kubasova T."/>
            <person name="Cizek A."/>
            <person name="Rychlik I."/>
        </authorList>
    </citation>
    <scope>NUCLEOTIDE SEQUENCE [LARGE SCALE GENOMIC DNA]</scope>
    <source>
        <strain evidence="7 8">An13</strain>
    </source>
</reference>
<dbReference type="InterPro" id="IPR004843">
    <property type="entry name" value="Calcineurin-like_PHP"/>
</dbReference>
<protein>
    <recommendedName>
        <fullName evidence="9">Calcineurin-like phosphoesterase domain-containing protein</fullName>
    </recommendedName>
</protein>
<dbReference type="Pfam" id="PF00149">
    <property type="entry name" value="Metallophos"/>
    <property type="match status" value="1"/>
</dbReference>
<evidence type="ECO:0008006" key="9">
    <source>
        <dbReference type="Google" id="ProtNLM"/>
    </source>
</evidence>
<comment type="similarity">
    <text evidence="4">Belongs to the cyclic nucleotide phosphodiesterase class-III family.</text>
</comment>
<dbReference type="InterPro" id="IPR029052">
    <property type="entry name" value="Metallo-depent_PP-like"/>
</dbReference>
<name>A0A1Y4STX9_9FIRM</name>
<organism evidence="7 8">
    <name type="scientific">Massilimicrobiota timonensis</name>
    <dbReference type="NCBI Taxonomy" id="1776392"/>
    <lineage>
        <taxon>Bacteria</taxon>
        <taxon>Bacillati</taxon>
        <taxon>Bacillota</taxon>
        <taxon>Erysipelotrichia</taxon>
        <taxon>Erysipelotrichales</taxon>
        <taxon>Erysipelotrichaceae</taxon>
        <taxon>Massilimicrobiota</taxon>
    </lineage>
</organism>
<evidence type="ECO:0000259" key="5">
    <source>
        <dbReference type="Pfam" id="PF00149"/>
    </source>
</evidence>
<keyword evidence="8" id="KW-1185">Reference proteome</keyword>
<proteinExistence type="inferred from homology"/>
<dbReference type="SUPFAM" id="SSF56300">
    <property type="entry name" value="Metallo-dependent phosphatases"/>
    <property type="match status" value="1"/>
</dbReference>
<keyword evidence="1" id="KW-0479">Metal-binding</keyword>
<evidence type="ECO:0000256" key="1">
    <source>
        <dbReference type="ARBA" id="ARBA00022723"/>
    </source>
</evidence>
<dbReference type="InterPro" id="IPR040869">
    <property type="entry name" value="CNP_C"/>
</dbReference>
<dbReference type="GO" id="GO:0016787">
    <property type="term" value="F:hydrolase activity"/>
    <property type="evidence" value="ECO:0007669"/>
    <property type="project" value="UniProtKB-KW"/>
</dbReference>
<evidence type="ECO:0000313" key="7">
    <source>
        <dbReference type="EMBL" id="OUQ33379.1"/>
    </source>
</evidence>
<gene>
    <name evidence="7" type="ORF">B5E75_10310</name>
</gene>
<evidence type="ECO:0000259" key="6">
    <source>
        <dbReference type="Pfam" id="PF17839"/>
    </source>
</evidence>
<evidence type="ECO:0000256" key="4">
    <source>
        <dbReference type="ARBA" id="ARBA00025742"/>
    </source>
</evidence>
<evidence type="ECO:0000256" key="3">
    <source>
        <dbReference type="ARBA" id="ARBA00023004"/>
    </source>
</evidence>
<sequence length="410" mass="47277">MKKIIYGIICCLCLMGCQKKTVCDKDNLKIIVASDLHYFLKDYYQDCDWFEESMLYGDGKMVTYGDEIVDAFISAVLQEKPELVILTGDLSFNGEKGSHQQLAQKLEQLREKNIQVAVIPGNHDIDNIYTKGYGKDDYFDVENIDAKTFQDIYQDLGYHLAVSKHDESLSYRIDLNEDYSLLMMDSNAHEQTEMMLGASGFFTESTMQWLEEQLQDIQKQKKIPLIAMHHNLAIHNELLNNGYTINDHEKIAKLFSQYHVPFVLSGHIHCQNIKTIQGIYYIASSSLLDAPLQYGIIELNQQQMNYHTKSLSISVNADEYFDTVSANKFGESLQGISDTQKREAIQDVLVKANRYYFTGNINQYVDELRSSDGYQYLQNEDLSFYQQYLESMLKETESSQSLQLSIIYEK</sequence>
<dbReference type="OrthoDB" id="2036332at2"/>
<accession>A0A1Y4STX9</accession>
<feature type="domain" description="Cyclic nucleotide phosphodiesterase C-terminal" evidence="6">
    <location>
        <begin position="319"/>
        <end position="397"/>
    </location>
</feature>
<keyword evidence="3" id="KW-0408">Iron</keyword>